<evidence type="ECO:0000313" key="2">
    <source>
        <dbReference type="EMBL" id="ARQ69969.1"/>
    </source>
</evidence>
<keyword evidence="2" id="KW-0238">DNA-binding</keyword>
<reference evidence="2 3" key="1">
    <citation type="submission" date="2017-05" db="EMBL/GenBank/DDBJ databases">
        <title>Complete genome sequence of Streptomyces sp. SCSIO 03032 revealed the diverse biosynthetic pathways for its bioactive secondary metabolites.</title>
        <authorList>
            <person name="Ma L."/>
            <person name="Zhu Y."/>
            <person name="Zhang W."/>
            <person name="Zhang G."/>
            <person name="Tian X."/>
            <person name="Zhang S."/>
            <person name="Zhang C."/>
        </authorList>
    </citation>
    <scope>NUCLEOTIDE SEQUENCE [LARGE SCALE GENOMIC DNA]</scope>
    <source>
        <strain evidence="2 3">SCSIO 03032</strain>
    </source>
</reference>
<keyword evidence="3" id="KW-1185">Reference proteome</keyword>
<dbReference type="Pfam" id="PF12728">
    <property type="entry name" value="HTH_17"/>
    <property type="match status" value="1"/>
</dbReference>
<dbReference type="AlphaFoldDB" id="A0A1W7CZ78"/>
<feature type="domain" description="Helix-turn-helix" evidence="1">
    <location>
        <begin position="13"/>
        <end position="62"/>
    </location>
</feature>
<gene>
    <name evidence="2" type="ORF">CAG99_14870</name>
</gene>
<sequence length="68" mass="7681">MSAVTTAPTDRLLYRPEEAATVLAIGRSMVYELMAAGELEYVELSTRCRRIRRSALEKYVANLTPHTH</sequence>
<dbReference type="OrthoDB" id="1093249at2"/>
<evidence type="ECO:0000313" key="3">
    <source>
        <dbReference type="Proteomes" id="UP000194218"/>
    </source>
</evidence>
<dbReference type="KEGG" id="smao:CAG99_14870"/>
<dbReference type="Proteomes" id="UP000194218">
    <property type="component" value="Chromosome"/>
</dbReference>
<proteinExistence type="predicted"/>
<dbReference type="EMBL" id="CP021121">
    <property type="protein sequence ID" value="ARQ69969.1"/>
    <property type="molecule type" value="Genomic_DNA"/>
</dbReference>
<dbReference type="InterPro" id="IPR010093">
    <property type="entry name" value="SinI_DNA-bd"/>
</dbReference>
<dbReference type="RefSeq" id="WP_086159834.1">
    <property type="nucleotide sequence ID" value="NZ_CP021121.1"/>
</dbReference>
<dbReference type="NCBIfam" id="TIGR01764">
    <property type="entry name" value="excise"/>
    <property type="match status" value="1"/>
</dbReference>
<dbReference type="GO" id="GO:0003677">
    <property type="term" value="F:DNA binding"/>
    <property type="evidence" value="ECO:0007669"/>
    <property type="project" value="UniProtKB-KW"/>
</dbReference>
<dbReference type="InterPro" id="IPR041657">
    <property type="entry name" value="HTH_17"/>
</dbReference>
<protein>
    <submittedName>
        <fullName evidence="2">DNA-binding protein</fullName>
    </submittedName>
</protein>
<accession>A0A1W7CZ78</accession>
<organism evidence="2 3">
    <name type="scientific">Streptomyces marincola</name>
    <dbReference type="NCBI Taxonomy" id="2878388"/>
    <lineage>
        <taxon>Bacteria</taxon>
        <taxon>Bacillati</taxon>
        <taxon>Actinomycetota</taxon>
        <taxon>Actinomycetes</taxon>
        <taxon>Kitasatosporales</taxon>
        <taxon>Streptomycetaceae</taxon>
        <taxon>Streptomyces</taxon>
    </lineage>
</organism>
<evidence type="ECO:0000259" key="1">
    <source>
        <dbReference type="Pfam" id="PF12728"/>
    </source>
</evidence>
<name>A0A1W7CZ78_9ACTN</name>